<organism evidence="1 2">
    <name type="scientific">[Ruminococcus] lactaris ATCC 29176</name>
    <dbReference type="NCBI Taxonomy" id="471875"/>
    <lineage>
        <taxon>Bacteria</taxon>
        <taxon>Bacillati</taxon>
        <taxon>Bacillota</taxon>
        <taxon>Clostridia</taxon>
        <taxon>Lachnospirales</taxon>
        <taxon>Lachnospiraceae</taxon>
        <taxon>Mediterraneibacter</taxon>
    </lineage>
</organism>
<evidence type="ECO:0000313" key="1">
    <source>
        <dbReference type="EMBL" id="EDY32608.1"/>
    </source>
</evidence>
<evidence type="ECO:0000313" key="2">
    <source>
        <dbReference type="Proteomes" id="UP000003254"/>
    </source>
</evidence>
<dbReference type="Pfam" id="PF24716">
    <property type="entry name" value="WapI"/>
    <property type="match status" value="1"/>
</dbReference>
<comment type="caution">
    <text evidence="1">The sequence shown here is derived from an EMBL/GenBank/DDBJ whole genome shotgun (WGS) entry which is preliminary data.</text>
</comment>
<proteinExistence type="predicted"/>
<gene>
    <name evidence="1" type="ORF">RUMLAC_01552</name>
</gene>
<dbReference type="Proteomes" id="UP000003254">
    <property type="component" value="Unassembled WGS sequence"/>
</dbReference>
<protein>
    <submittedName>
        <fullName evidence="1">Uncharacterized protein</fullName>
    </submittedName>
</protein>
<name>B5CQ08_9FIRM</name>
<sequence>MTEFFSNIELGVDTFKTINGNEFTVTSVDDKHINISIPGNATVNKLTLSLDEVRKMLESGQKFDKIKDVTTFFGKSYDRQKVIEQNKKNAVRHAYFREYLALQRLAYMFRFDAKAGYYLYPESEGTDDLRLRMNQGSTYEKNVTPREDISVTKHGLKQERTVAIMWLKLDIGGIDFHFRISEYKKSTQENWDDEWCDVDLTLQSRKWLDYHINSDETLLALEVEELRDSIDALLKDGLENYEHKECVEPDFEFHLYPKEDLRNNPRFTYVAPGHEILDVHMDFSVTFWDREGCLSSNRLLMEFDRDDLEKLLCYLNLVTKAVSKDDDTVKKAIAEGYIYG</sequence>
<keyword evidence="2" id="KW-1185">Reference proteome</keyword>
<reference evidence="1 2" key="1">
    <citation type="submission" date="2008-08" db="EMBL/GenBank/DDBJ databases">
        <title>Draft genome sequence of Ruminococcus lactaris ATCC 29176.</title>
        <authorList>
            <person name="Sudarsanam P."/>
            <person name="Ley R."/>
            <person name="Guruge J."/>
            <person name="Turnbaugh P.J."/>
            <person name="Mahowald M."/>
            <person name="Liep D."/>
            <person name="Gordon J."/>
        </authorList>
    </citation>
    <scope>NUCLEOTIDE SEQUENCE [LARGE SCALE GENOMIC DNA]</scope>
    <source>
        <strain evidence="1 2">ATCC 29176</strain>
    </source>
</reference>
<accession>B5CQ08</accession>
<dbReference type="InterPro" id="IPR056510">
    <property type="entry name" value="WapI"/>
</dbReference>
<dbReference type="AlphaFoldDB" id="B5CQ08"/>
<dbReference type="eggNOG" id="ENOG50341TK">
    <property type="taxonomic scope" value="Bacteria"/>
</dbReference>
<reference evidence="1 2" key="2">
    <citation type="submission" date="2008-08" db="EMBL/GenBank/DDBJ databases">
        <authorList>
            <person name="Fulton L."/>
            <person name="Clifton S."/>
            <person name="Fulton B."/>
            <person name="Xu J."/>
            <person name="Minx P."/>
            <person name="Pepin K.H."/>
            <person name="Johnson M."/>
            <person name="Bhonagiri V."/>
            <person name="Nash W.E."/>
            <person name="Mardis E.R."/>
            <person name="Wilson R.K."/>
        </authorList>
    </citation>
    <scope>NUCLEOTIDE SEQUENCE [LARGE SCALE GENOMIC DNA]</scope>
    <source>
        <strain evidence="1 2">ATCC 29176</strain>
    </source>
</reference>
<dbReference type="HOGENOM" id="CLU_816084_0_0_9"/>
<dbReference type="EMBL" id="ABOU02000035">
    <property type="protein sequence ID" value="EDY32608.1"/>
    <property type="molecule type" value="Genomic_DNA"/>
</dbReference>